<dbReference type="SUPFAM" id="SSF52091">
    <property type="entry name" value="SpoIIaa-like"/>
    <property type="match status" value="1"/>
</dbReference>
<evidence type="ECO:0000256" key="1">
    <source>
        <dbReference type="ARBA" id="ARBA00022801"/>
    </source>
</evidence>
<protein>
    <submittedName>
        <fullName evidence="4">SpoIIE family protein phosphatase</fullName>
    </submittedName>
</protein>
<name>A0A848DH08_9PSEU</name>
<dbReference type="Pfam" id="PF08448">
    <property type="entry name" value="PAS_4"/>
    <property type="match status" value="1"/>
</dbReference>
<evidence type="ECO:0000259" key="2">
    <source>
        <dbReference type="PROSITE" id="PS50801"/>
    </source>
</evidence>
<dbReference type="EMBL" id="JAAXKZ010000028">
    <property type="protein sequence ID" value="NMH91962.1"/>
    <property type="molecule type" value="Genomic_DNA"/>
</dbReference>
<keyword evidence="5" id="KW-1185">Reference proteome</keyword>
<keyword evidence="1" id="KW-0378">Hydrolase</keyword>
<dbReference type="SUPFAM" id="SSF55785">
    <property type="entry name" value="PYP-like sensor domain (PAS domain)"/>
    <property type="match status" value="1"/>
</dbReference>
<dbReference type="SMART" id="SM00331">
    <property type="entry name" value="PP2C_SIG"/>
    <property type="match status" value="1"/>
</dbReference>
<dbReference type="InterPro" id="IPR058548">
    <property type="entry name" value="MlaB-like_STAS"/>
</dbReference>
<organism evidence="4 5">
    <name type="scientific">Pseudonocardia bannensis</name>
    <dbReference type="NCBI Taxonomy" id="630973"/>
    <lineage>
        <taxon>Bacteria</taxon>
        <taxon>Bacillati</taxon>
        <taxon>Actinomycetota</taxon>
        <taxon>Actinomycetes</taxon>
        <taxon>Pseudonocardiales</taxon>
        <taxon>Pseudonocardiaceae</taxon>
        <taxon>Pseudonocardia</taxon>
    </lineage>
</organism>
<dbReference type="PANTHER" id="PTHR43156:SF2">
    <property type="entry name" value="STAGE II SPORULATION PROTEIN E"/>
    <property type="match status" value="1"/>
</dbReference>
<dbReference type="InterPro" id="IPR036890">
    <property type="entry name" value="HATPase_C_sf"/>
</dbReference>
<dbReference type="InterPro" id="IPR036457">
    <property type="entry name" value="PPM-type-like_dom_sf"/>
</dbReference>
<dbReference type="InterPro" id="IPR035965">
    <property type="entry name" value="PAS-like_dom_sf"/>
</dbReference>
<dbReference type="Gene3D" id="3.30.565.10">
    <property type="entry name" value="Histidine kinase-like ATPase, C-terminal domain"/>
    <property type="match status" value="1"/>
</dbReference>
<dbReference type="InterPro" id="IPR003594">
    <property type="entry name" value="HATPase_dom"/>
</dbReference>
<comment type="caution">
    <text evidence="4">The sequence shown here is derived from an EMBL/GenBank/DDBJ whole genome shotgun (WGS) entry which is preliminary data.</text>
</comment>
<feature type="domain" description="STAS" evidence="2">
    <location>
        <begin position="573"/>
        <end position="668"/>
    </location>
</feature>
<dbReference type="AlphaFoldDB" id="A0A848DH08"/>
<proteinExistence type="predicted"/>
<evidence type="ECO:0000313" key="5">
    <source>
        <dbReference type="Proteomes" id="UP000586918"/>
    </source>
</evidence>
<dbReference type="RefSeq" id="WP_169412547.1">
    <property type="nucleotide sequence ID" value="NZ_JAAXKZ010000028.1"/>
</dbReference>
<dbReference type="Proteomes" id="UP000586918">
    <property type="component" value="Unassembled WGS sequence"/>
</dbReference>
<evidence type="ECO:0000313" key="4">
    <source>
        <dbReference type="EMBL" id="NMH91962.1"/>
    </source>
</evidence>
<dbReference type="Pfam" id="PF07228">
    <property type="entry name" value="SpoIIE"/>
    <property type="match status" value="1"/>
</dbReference>
<gene>
    <name evidence="4" type="ORF">HF519_10330</name>
</gene>
<dbReference type="SUPFAM" id="SSF55874">
    <property type="entry name" value="ATPase domain of HSP90 chaperone/DNA topoisomerase II/histidine kinase"/>
    <property type="match status" value="1"/>
</dbReference>
<dbReference type="InterPro" id="IPR052016">
    <property type="entry name" value="Bact_Sigma-Reg"/>
</dbReference>
<dbReference type="Pfam" id="PF13581">
    <property type="entry name" value="HATPase_c_2"/>
    <property type="match status" value="1"/>
</dbReference>
<dbReference type="Gene3D" id="3.30.450.20">
    <property type="entry name" value="PAS domain"/>
    <property type="match status" value="1"/>
</dbReference>
<dbReference type="PROSITE" id="PS51746">
    <property type="entry name" value="PPM_2"/>
    <property type="match status" value="1"/>
</dbReference>
<dbReference type="PANTHER" id="PTHR43156">
    <property type="entry name" value="STAGE II SPORULATION PROTEIN E-RELATED"/>
    <property type="match status" value="1"/>
</dbReference>
<dbReference type="GO" id="GO:0016791">
    <property type="term" value="F:phosphatase activity"/>
    <property type="evidence" value="ECO:0007669"/>
    <property type="project" value="TreeGrafter"/>
</dbReference>
<evidence type="ECO:0000259" key="3">
    <source>
        <dbReference type="PROSITE" id="PS51746"/>
    </source>
</evidence>
<dbReference type="Gene3D" id="3.60.40.10">
    <property type="entry name" value="PPM-type phosphatase domain"/>
    <property type="match status" value="1"/>
</dbReference>
<dbReference type="InterPro" id="IPR001932">
    <property type="entry name" value="PPM-type_phosphatase-like_dom"/>
</dbReference>
<sequence>MSTDCRVAESDAGEPDPRVFRDPRMVAACFEDLPACVFVFEGPDHVFAAVNRAGRALLSPTRRVIGLPYREALPEVAGQRLVDLLDRAYTSGRPVSGREWRVLLDTEGDGRLREFYLDFTVVPTRPGADAVRGVVWHAMDVTDVVAARRAAEAQATAFEQRYQAALDVVMALQRSLLPERLPVLPGVGMAARYLVADSEQGAGGDWFDAVPLGDGRVGLVVGDVVGSGTRASAVMGQLRAVLMELFLDGCELPEVLARLDRFVARVPGAVASTVCVALLDPAEGRLDYACCGHPPPLVLAADGQVRYLPVEPGGPLGVAAATTATPVQTVWLKAGDVALLYTDGLVERPDRPLQQGLDLLRIVADDARTQGTPPMMAATVPDRVCELTVERMTRDGHTDDVTLLAVQWTGARPTPFHADLPAFPGALAPLRARLDDWLVSLGGSDDDVHAVRFAVLEALSNVIEHAYPDDAGSVRVEGVLDATGRICMTVADVGRWAVPPPHPGNRGRGLALIRACMDTVEIDSSATGTTVLMDRALSHLPAVGPDRAGPRPAVAFGEDGFRVELIEAGSPQVAVRGPIDLCTVTELHQRLQEAGRGGALPLTIDLSGVTHLASAGVQLLYQLTEQMAADGRRLQLVAPAGTAAHQVLALTALNQLADIVETPEGLPR</sequence>
<dbReference type="InterPro" id="IPR002645">
    <property type="entry name" value="STAS_dom"/>
</dbReference>
<dbReference type="InterPro" id="IPR036513">
    <property type="entry name" value="STAS_dom_sf"/>
</dbReference>
<dbReference type="SUPFAM" id="SSF81606">
    <property type="entry name" value="PP2C-like"/>
    <property type="match status" value="1"/>
</dbReference>
<dbReference type="Gene3D" id="3.30.750.24">
    <property type="entry name" value="STAS domain"/>
    <property type="match status" value="1"/>
</dbReference>
<accession>A0A848DH08</accession>
<dbReference type="Pfam" id="PF13466">
    <property type="entry name" value="STAS_2"/>
    <property type="match status" value="1"/>
</dbReference>
<dbReference type="CDD" id="cd07043">
    <property type="entry name" value="STAS_anti-anti-sigma_factors"/>
    <property type="match status" value="1"/>
</dbReference>
<dbReference type="InterPro" id="IPR013656">
    <property type="entry name" value="PAS_4"/>
</dbReference>
<dbReference type="PROSITE" id="PS50801">
    <property type="entry name" value="STAS"/>
    <property type="match status" value="1"/>
</dbReference>
<dbReference type="CDD" id="cd16936">
    <property type="entry name" value="HATPase_RsbW-like"/>
    <property type="match status" value="1"/>
</dbReference>
<feature type="domain" description="PPM-type phosphatase" evidence="3">
    <location>
        <begin position="186"/>
        <end position="408"/>
    </location>
</feature>
<reference evidence="4 5" key="1">
    <citation type="submission" date="2020-04" db="EMBL/GenBank/DDBJ databases">
        <authorList>
            <person name="Klaysubun C."/>
            <person name="Duangmal K."/>
            <person name="Lipun K."/>
        </authorList>
    </citation>
    <scope>NUCLEOTIDE SEQUENCE [LARGE SCALE GENOMIC DNA]</scope>
    <source>
        <strain evidence="4 5">DSM 45300</strain>
    </source>
</reference>